<dbReference type="GO" id="GO:0003700">
    <property type="term" value="F:DNA-binding transcription factor activity"/>
    <property type="evidence" value="ECO:0007669"/>
    <property type="project" value="InterPro"/>
</dbReference>
<keyword evidence="3" id="KW-0804">Transcription</keyword>
<dbReference type="Proteomes" id="UP000646579">
    <property type="component" value="Unassembled WGS sequence"/>
</dbReference>
<dbReference type="PANTHER" id="PTHR46796:SF6">
    <property type="entry name" value="ARAC SUBFAMILY"/>
    <property type="match status" value="1"/>
</dbReference>
<evidence type="ECO:0000256" key="1">
    <source>
        <dbReference type="ARBA" id="ARBA00023015"/>
    </source>
</evidence>
<reference evidence="5" key="2">
    <citation type="submission" date="2020-09" db="EMBL/GenBank/DDBJ databases">
        <authorList>
            <person name="Sun Q."/>
            <person name="Kim S."/>
        </authorList>
    </citation>
    <scope>NUCLEOTIDE SEQUENCE</scope>
    <source>
        <strain evidence="5">KCTC 32437</strain>
    </source>
</reference>
<keyword evidence="6" id="KW-1185">Reference proteome</keyword>
<dbReference type="PRINTS" id="PR00032">
    <property type="entry name" value="HTHARAC"/>
</dbReference>
<gene>
    <name evidence="5" type="ORF">GCM10007989_19320</name>
</gene>
<evidence type="ECO:0000313" key="6">
    <source>
        <dbReference type="Proteomes" id="UP000646579"/>
    </source>
</evidence>
<organism evidence="5 6">
    <name type="scientific">Devosia pacifica</name>
    <dbReference type="NCBI Taxonomy" id="1335967"/>
    <lineage>
        <taxon>Bacteria</taxon>
        <taxon>Pseudomonadati</taxon>
        <taxon>Pseudomonadota</taxon>
        <taxon>Alphaproteobacteria</taxon>
        <taxon>Hyphomicrobiales</taxon>
        <taxon>Devosiaceae</taxon>
        <taxon>Devosia</taxon>
    </lineage>
</organism>
<dbReference type="PANTHER" id="PTHR46796">
    <property type="entry name" value="HTH-TYPE TRANSCRIPTIONAL ACTIVATOR RHAS-RELATED"/>
    <property type="match status" value="1"/>
</dbReference>
<dbReference type="SUPFAM" id="SSF46689">
    <property type="entry name" value="Homeodomain-like"/>
    <property type="match status" value="1"/>
</dbReference>
<dbReference type="InterPro" id="IPR018060">
    <property type="entry name" value="HTH_AraC"/>
</dbReference>
<dbReference type="EMBL" id="BMZE01000002">
    <property type="protein sequence ID" value="GHA23863.1"/>
    <property type="molecule type" value="Genomic_DNA"/>
</dbReference>
<dbReference type="Pfam" id="PF12833">
    <property type="entry name" value="HTH_18"/>
    <property type="match status" value="1"/>
</dbReference>
<evidence type="ECO:0000256" key="3">
    <source>
        <dbReference type="ARBA" id="ARBA00023163"/>
    </source>
</evidence>
<dbReference type="InterPro" id="IPR050204">
    <property type="entry name" value="AraC_XylS_family_regulators"/>
</dbReference>
<feature type="domain" description="HTH araC/xylS-type" evidence="4">
    <location>
        <begin position="194"/>
        <end position="293"/>
    </location>
</feature>
<keyword evidence="1" id="KW-0805">Transcription regulation</keyword>
<reference evidence="5" key="1">
    <citation type="journal article" date="2014" name="Int. J. Syst. Evol. Microbiol.">
        <title>Complete genome sequence of Corynebacterium casei LMG S-19264T (=DSM 44701T), isolated from a smear-ripened cheese.</title>
        <authorList>
            <consortium name="US DOE Joint Genome Institute (JGI-PGF)"/>
            <person name="Walter F."/>
            <person name="Albersmeier A."/>
            <person name="Kalinowski J."/>
            <person name="Ruckert C."/>
        </authorList>
    </citation>
    <scope>NUCLEOTIDE SEQUENCE</scope>
    <source>
        <strain evidence="5">KCTC 32437</strain>
    </source>
</reference>
<evidence type="ECO:0000259" key="4">
    <source>
        <dbReference type="PROSITE" id="PS01124"/>
    </source>
</evidence>
<dbReference type="Gene3D" id="1.10.10.60">
    <property type="entry name" value="Homeodomain-like"/>
    <property type="match status" value="1"/>
</dbReference>
<dbReference type="SMART" id="SM00342">
    <property type="entry name" value="HTH_ARAC"/>
    <property type="match status" value="1"/>
</dbReference>
<dbReference type="InterPro" id="IPR020449">
    <property type="entry name" value="Tscrpt_reg_AraC-type_HTH"/>
</dbReference>
<dbReference type="InterPro" id="IPR009057">
    <property type="entry name" value="Homeodomain-like_sf"/>
</dbReference>
<dbReference type="AlphaFoldDB" id="A0A918VTG8"/>
<evidence type="ECO:0000313" key="5">
    <source>
        <dbReference type="EMBL" id="GHA23863.1"/>
    </source>
</evidence>
<dbReference type="RefSeq" id="WP_189425479.1">
    <property type="nucleotide sequence ID" value="NZ_BMZE01000002.1"/>
</dbReference>
<name>A0A918VTG8_9HYPH</name>
<proteinExistence type="predicted"/>
<accession>A0A918VTG8</accession>
<evidence type="ECO:0000256" key="2">
    <source>
        <dbReference type="ARBA" id="ARBA00023125"/>
    </source>
</evidence>
<comment type="caution">
    <text evidence="5">The sequence shown here is derived from an EMBL/GenBank/DDBJ whole genome shotgun (WGS) entry which is preliminary data.</text>
</comment>
<dbReference type="PROSITE" id="PS01124">
    <property type="entry name" value="HTH_ARAC_FAMILY_2"/>
    <property type="match status" value="1"/>
</dbReference>
<dbReference type="GO" id="GO:0043565">
    <property type="term" value="F:sequence-specific DNA binding"/>
    <property type="evidence" value="ECO:0007669"/>
    <property type="project" value="InterPro"/>
</dbReference>
<protein>
    <submittedName>
        <fullName evidence="5">AraC family transcriptional regulator</fullName>
    </submittedName>
</protein>
<keyword evidence="2" id="KW-0238">DNA-binding</keyword>
<sequence>MTASLPNRLLTSNDPEFWSRRVGVMFETSFAEEVPFEIAVKSTHLERMIISDMRTSAFHFARRKPKVRADMLDHFMLRVDDRGGSSTLNIVDFGQALETFEPISAHNVSLIMPRDIVLDAVPDAETLHATAPDDPGATLLKECILALSRNAAGLRHDQAEAAAKAMLDLMSATLRSKAPALDRARTALAAAARQRVLDFVRQNLSEPRLAPGFICERLGMSRSALYRLFEPTGGVAAHILERRLELSYRLLNDAQQNRLISDIAHTLCFSSESAFSRAFRQRFGITPRDLRAAARLASRGTQPHASPHTEQSFAAWLQSL</sequence>